<evidence type="ECO:0000259" key="2">
    <source>
        <dbReference type="Pfam" id="PF07589"/>
    </source>
</evidence>
<sequence length="218" mass="22941">MYRSVLTFTALAFAAPAVAASDPIGDFLGTYTGPQTANFDITDVSARFDGTNFTLSATMNGAITPGPGILYVWGVNRGAGAARLNFNTPPLDPSVVFDALAVQSTDGVLRVVEIPPASAPIVTTLAGAAVINGNTISTSVPLSLWPTRGFAPTSYNFQLWSRHRLNPAADGFNSEIADFSPRVFASVPEPATWAMMIGGFGLAGWSARRRRQIAFAIA</sequence>
<dbReference type="NCBIfam" id="TIGR02595">
    <property type="entry name" value="PEP_CTERM"/>
    <property type="match status" value="1"/>
</dbReference>
<feature type="signal peptide" evidence="1">
    <location>
        <begin position="1"/>
        <end position="19"/>
    </location>
</feature>
<keyword evidence="1" id="KW-0732">Signal</keyword>
<dbReference type="Proteomes" id="UP001597115">
    <property type="component" value="Unassembled WGS sequence"/>
</dbReference>
<gene>
    <name evidence="3" type="ORF">ACFSCW_13435</name>
</gene>
<dbReference type="InterPro" id="IPR013424">
    <property type="entry name" value="Ice-binding_C"/>
</dbReference>
<comment type="caution">
    <text evidence="3">The sequence shown here is derived from an EMBL/GenBank/DDBJ whole genome shotgun (WGS) entry which is preliminary data.</text>
</comment>
<accession>A0ABW4I4D9</accession>
<proteinExistence type="predicted"/>
<evidence type="ECO:0000256" key="1">
    <source>
        <dbReference type="SAM" id="SignalP"/>
    </source>
</evidence>
<dbReference type="RefSeq" id="WP_380890256.1">
    <property type="nucleotide sequence ID" value="NZ_JBHUDY010000002.1"/>
</dbReference>
<name>A0ABW4I4D9_9SPHN</name>
<dbReference type="NCBIfam" id="NF035944">
    <property type="entry name" value="PEPxxWA-CTERM"/>
    <property type="match status" value="1"/>
</dbReference>
<evidence type="ECO:0000313" key="4">
    <source>
        <dbReference type="Proteomes" id="UP001597115"/>
    </source>
</evidence>
<dbReference type="Pfam" id="PF07589">
    <property type="entry name" value="PEP-CTERM"/>
    <property type="match status" value="1"/>
</dbReference>
<dbReference type="EMBL" id="JBHUDY010000002">
    <property type="protein sequence ID" value="MFD1612803.1"/>
    <property type="molecule type" value="Genomic_DNA"/>
</dbReference>
<feature type="domain" description="Ice-binding protein C-terminal" evidence="2">
    <location>
        <begin position="186"/>
        <end position="210"/>
    </location>
</feature>
<feature type="chain" id="PRO_5045418998" evidence="1">
    <location>
        <begin position="20"/>
        <end position="218"/>
    </location>
</feature>
<protein>
    <submittedName>
        <fullName evidence="3">PEPxxWA-CTERM sorting domain-containing protein</fullName>
    </submittedName>
</protein>
<organism evidence="3 4">
    <name type="scientific">Sphingomonas tabacisoli</name>
    <dbReference type="NCBI Taxonomy" id="2249466"/>
    <lineage>
        <taxon>Bacteria</taxon>
        <taxon>Pseudomonadati</taxon>
        <taxon>Pseudomonadota</taxon>
        <taxon>Alphaproteobacteria</taxon>
        <taxon>Sphingomonadales</taxon>
        <taxon>Sphingomonadaceae</taxon>
        <taxon>Sphingomonas</taxon>
    </lineage>
</organism>
<keyword evidence="4" id="KW-1185">Reference proteome</keyword>
<reference evidence="4" key="1">
    <citation type="journal article" date="2019" name="Int. J. Syst. Evol. Microbiol.">
        <title>The Global Catalogue of Microorganisms (GCM) 10K type strain sequencing project: providing services to taxonomists for standard genome sequencing and annotation.</title>
        <authorList>
            <consortium name="The Broad Institute Genomics Platform"/>
            <consortium name="The Broad Institute Genome Sequencing Center for Infectious Disease"/>
            <person name="Wu L."/>
            <person name="Ma J."/>
        </authorList>
    </citation>
    <scope>NUCLEOTIDE SEQUENCE [LARGE SCALE GENOMIC DNA]</scope>
    <source>
        <strain evidence="4">CGMCC 1.16275</strain>
    </source>
</reference>
<evidence type="ECO:0000313" key="3">
    <source>
        <dbReference type="EMBL" id="MFD1612803.1"/>
    </source>
</evidence>